<evidence type="ECO:0000313" key="4">
    <source>
        <dbReference type="Proteomes" id="UP001218188"/>
    </source>
</evidence>
<comment type="caution">
    <text evidence="3">The sequence shown here is derived from an EMBL/GenBank/DDBJ whole genome shotgun (WGS) entry which is preliminary data.</text>
</comment>
<dbReference type="AlphaFoldDB" id="A0AAD6SFM7"/>
<feature type="compositionally biased region" description="Polar residues" evidence="1">
    <location>
        <begin position="141"/>
        <end position="158"/>
    </location>
</feature>
<sequence>MLNPYLCVALLLSTTGAFSSYIPERDILPYGSVDGIHVPSTTDLPAPGTTDKASKIASEYSEYIYKCGKAMQITTGTALGAYKLRYNSSIDTTSPDFIVWAFNNYQLYQEYYLVCQEAEEAYQSMLSTFIPDTTFATSTKPTASPVASSANSQQSTKVVGNGSGAEPSKGGAMSSGAGIRVVAGAVLFIAGLLS</sequence>
<feature type="region of interest" description="Disordered" evidence="1">
    <location>
        <begin position="141"/>
        <end position="175"/>
    </location>
</feature>
<dbReference type="EMBL" id="JARJCM010000147">
    <property type="protein sequence ID" value="KAJ7025901.1"/>
    <property type="molecule type" value="Genomic_DNA"/>
</dbReference>
<feature type="signal peptide" evidence="2">
    <location>
        <begin position="1"/>
        <end position="19"/>
    </location>
</feature>
<dbReference type="Proteomes" id="UP001218188">
    <property type="component" value="Unassembled WGS sequence"/>
</dbReference>
<proteinExistence type="predicted"/>
<feature type="chain" id="PRO_5042023432" evidence="2">
    <location>
        <begin position="20"/>
        <end position="194"/>
    </location>
</feature>
<keyword evidence="2" id="KW-0732">Signal</keyword>
<protein>
    <submittedName>
        <fullName evidence="3">Uncharacterized protein</fullName>
    </submittedName>
</protein>
<reference evidence="3" key="1">
    <citation type="submission" date="2023-03" db="EMBL/GenBank/DDBJ databases">
        <title>Massive genome expansion in bonnet fungi (Mycena s.s.) driven by repeated elements and novel gene families across ecological guilds.</title>
        <authorList>
            <consortium name="Lawrence Berkeley National Laboratory"/>
            <person name="Harder C.B."/>
            <person name="Miyauchi S."/>
            <person name="Viragh M."/>
            <person name="Kuo A."/>
            <person name="Thoen E."/>
            <person name="Andreopoulos B."/>
            <person name="Lu D."/>
            <person name="Skrede I."/>
            <person name="Drula E."/>
            <person name="Henrissat B."/>
            <person name="Morin E."/>
            <person name="Kohler A."/>
            <person name="Barry K."/>
            <person name="LaButti K."/>
            <person name="Morin E."/>
            <person name="Salamov A."/>
            <person name="Lipzen A."/>
            <person name="Mereny Z."/>
            <person name="Hegedus B."/>
            <person name="Baldrian P."/>
            <person name="Stursova M."/>
            <person name="Weitz H."/>
            <person name="Taylor A."/>
            <person name="Grigoriev I.V."/>
            <person name="Nagy L.G."/>
            <person name="Martin F."/>
            <person name="Kauserud H."/>
        </authorList>
    </citation>
    <scope>NUCLEOTIDE SEQUENCE</scope>
    <source>
        <strain evidence="3">CBHHK200</strain>
    </source>
</reference>
<organism evidence="3 4">
    <name type="scientific">Mycena alexandri</name>
    <dbReference type="NCBI Taxonomy" id="1745969"/>
    <lineage>
        <taxon>Eukaryota</taxon>
        <taxon>Fungi</taxon>
        <taxon>Dikarya</taxon>
        <taxon>Basidiomycota</taxon>
        <taxon>Agaricomycotina</taxon>
        <taxon>Agaricomycetes</taxon>
        <taxon>Agaricomycetidae</taxon>
        <taxon>Agaricales</taxon>
        <taxon>Marasmiineae</taxon>
        <taxon>Mycenaceae</taxon>
        <taxon>Mycena</taxon>
    </lineage>
</organism>
<evidence type="ECO:0000256" key="1">
    <source>
        <dbReference type="SAM" id="MobiDB-lite"/>
    </source>
</evidence>
<name>A0AAD6SFM7_9AGAR</name>
<evidence type="ECO:0000313" key="3">
    <source>
        <dbReference type="EMBL" id="KAJ7025901.1"/>
    </source>
</evidence>
<gene>
    <name evidence="3" type="ORF">C8F04DRAFT_1268754</name>
</gene>
<evidence type="ECO:0000256" key="2">
    <source>
        <dbReference type="SAM" id="SignalP"/>
    </source>
</evidence>
<keyword evidence="4" id="KW-1185">Reference proteome</keyword>
<accession>A0AAD6SFM7</accession>